<dbReference type="Pfam" id="PF09809">
    <property type="entry name" value="MRP-L27"/>
    <property type="match status" value="1"/>
</dbReference>
<dbReference type="RefSeq" id="XP_016209237.1">
    <property type="nucleotide sequence ID" value="XM_016362888.1"/>
</dbReference>
<proteinExistence type="predicted"/>
<gene>
    <name evidence="1" type="ORF">PV09_08912</name>
</gene>
<dbReference type="HOGENOM" id="CLU_131055_3_0_1"/>
<dbReference type="InterPro" id="IPR019189">
    <property type="entry name" value="Ribosomal_mL41"/>
</dbReference>
<organism evidence="1 2">
    <name type="scientific">Verruconis gallopava</name>
    <dbReference type="NCBI Taxonomy" id="253628"/>
    <lineage>
        <taxon>Eukaryota</taxon>
        <taxon>Fungi</taxon>
        <taxon>Dikarya</taxon>
        <taxon>Ascomycota</taxon>
        <taxon>Pezizomycotina</taxon>
        <taxon>Dothideomycetes</taxon>
        <taxon>Pleosporomycetidae</taxon>
        <taxon>Venturiales</taxon>
        <taxon>Sympoventuriaceae</taxon>
        <taxon>Verruconis</taxon>
    </lineage>
</organism>
<dbReference type="GO" id="GO:0005762">
    <property type="term" value="C:mitochondrial large ribosomal subunit"/>
    <property type="evidence" value="ECO:0007669"/>
    <property type="project" value="InterPro"/>
</dbReference>
<sequence length="113" mass="12697">MLGPFHASEPLLARAARKLALTTKQTNKGYYKGTRSGNVGHFSYNPKRYYIYEIDWNKVRTFVKPKNLADSELHPFVAVRVRAPAAGNGKKKLSGKDFLSMVKELGTEIEGRP</sequence>
<dbReference type="GO" id="GO:0003735">
    <property type="term" value="F:structural constituent of ribosome"/>
    <property type="evidence" value="ECO:0007669"/>
    <property type="project" value="InterPro"/>
</dbReference>
<dbReference type="InParanoid" id="A0A0D1ZY15"/>
<dbReference type="EMBL" id="KN847578">
    <property type="protein sequence ID" value="KIV99367.1"/>
    <property type="molecule type" value="Genomic_DNA"/>
</dbReference>
<dbReference type="VEuPathDB" id="FungiDB:PV09_08912"/>
<evidence type="ECO:0008006" key="3">
    <source>
        <dbReference type="Google" id="ProtNLM"/>
    </source>
</evidence>
<accession>A0A0D1ZY15</accession>
<evidence type="ECO:0000313" key="1">
    <source>
        <dbReference type="EMBL" id="KIV99367.1"/>
    </source>
</evidence>
<dbReference type="GeneID" id="27316885"/>
<dbReference type="Proteomes" id="UP000053259">
    <property type="component" value="Unassembled WGS sequence"/>
</dbReference>
<keyword evidence="2" id="KW-1185">Reference proteome</keyword>
<reference evidence="1 2" key="1">
    <citation type="submission" date="2015-01" db="EMBL/GenBank/DDBJ databases">
        <title>The Genome Sequence of Ochroconis gallopava CBS43764.</title>
        <authorList>
            <consortium name="The Broad Institute Genomics Platform"/>
            <person name="Cuomo C."/>
            <person name="de Hoog S."/>
            <person name="Gorbushina A."/>
            <person name="Stielow B."/>
            <person name="Teixiera M."/>
            <person name="Abouelleil A."/>
            <person name="Chapman S.B."/>
            <person name="Priest M."/>
            <person name="Young S.K."/>
            <person name="Wortman J."/>
            <person name="Nusbaum C."/>
            <person name="Birren B."/>
        </authorList>
    </citation>
    <scope>NUCLEOTIDE SEQUENCE [LARGE SCALE GENOMIC DNA]</scope>
    <source>
        <strain evidence="1 2">CBS 43764</strain>
    </source>
</reference>
<protein>
    <recommendedName>
        <fullName evidence="3">54S ribosomal protein L27, mitochondrial</fullName>
    </recommendedName>
</protein>
<dbReference type="STRING" id="253628.A0A0D1ZY15"/>
<dbReference type="AlphaFoldDB" id="A0A0D1ZY15"/>
<name>A0A0D1ZY15_9PEZI</name>
<evidence type="ECO:0000313" key="2">
    <source>
        <dbReference type="Proteomes" id="UP000053259"/>
    </source>
</evidence>
<dbReference type="OrthoDB" id="408933at2759"/>